<dbReference type="Pfam" id="PF09992">
    <property type="entry name" value="NAGPA"/>
    <property type="match status" value="1"/>
</dbReference>
<gene>
    <name evidence="5" type="ORF">SAMN05421872_104285</name>
</gene>
<dbReference type="PROSITE" id="PS51318">
    <property type="entry name" value="TAT"/>
    <property type="match status" value="1"/>
</dbReference>
<keyword evidence="6" id="KW-1185">Reference proteome</keyword>
<dbReference type="Pfam" id="PF01391">
    <property type="entry name" value="Collagen"/>
    <property type="match status" value="1"/>
</dbReference>
<dbReference type="STRING" id="1045774.SAMN05421872_104285"/>
<dbReference type="Gene3D" id="3.60.21.10">
    <property type="match status" value="1"/>
</dbReference>
<protein>
    <submittedName>
        <fullName evidence="5">Collagen triple helix repeat-containing protein</fullName>
    </submittedName>
</protein>
<dbReference type="PANTHER" id="PTHR40446">
    <property type="entry name" value="N-ACETYLGLUCOSAMINE-1-PHOSPHODIESTER ALPHA-N-ACETYLGLUCOSAMINIDASE"/>
    <property type="match status" value="1"/>
</dbReference>
<evidence type="ECO:0000256" key="2">
    <source>
        <dbReference type="SAM" id="SignalP"/>
    </source>
</evidence>
<feature type="region of interest" description="Disordered" evidence="1">
    <location>
        <begin position="1286"/>
        <end position="1357"/>
    </location>
</feature>
<keyword evidence="5" id="KW-0176">Collagen</keyword>
<dbReference type="SUPFAM" id="SSF56300">
    <property type="entry name" value="Metallo-dependent phosphatases"/>
    <property type="match status" value="1"/>
</dbReference>
<feature type="signal peptide" evidence="2">
    <location>
        <begin position="1"/>
        <end position="30"/>
    </location>
</feature>
<dbReference type="PANTHER" id="PTHR40446:SF2">
    <property type="entry name" value="N-ACETYLGLUCOSAMINE-1-PHOSPHODIESTER ALPHA-N-ACETYLGLUCOSAMINIDASE"/>
    <property type="match status" value="1"/>
</dbReference>
<organism evidence="5 6">
    <name type="scientific">Nocardioides lianchengensis</name>
    <dbReference type="NCBI Taxonomy" id="1045774"/>
    <lineage>
        <taxon>Bacteria</taxon>
        <taxon>Bacillati</taxon>
        <taxon>Actinomycetota</taxon>
        <taxon>Actinomycetes</taxon>
        <taxon>Propionibacteriales</taxon>
        <taxon>Nocardioidaceae</taxon>
        <taxon>Nocardioides</taxon>
    </lineage>
</organism>
<dbReference type="GO" id="GO:0016787">
    <property type="term" value="F:hydrolase activity"/>
    <property type="evidence" value="ECO:0007669"/>
    <property type="project" value="InterPro"/>
</dbReference>
<dbReference type="GO" id="GO:0005975">
    <property type="term" value="P:carbohydrate metabolic process"/>
    <property type="evidence" value="ECO:0007669"/>
    <property type="project" value="UniProtKB-ARBA"/>
</dbReference>
<accession>A0A1G6Q8L3</accession>
<proteinExistence type="predicted"/>
<dbReference type="EMBL" id="FMZM01000004">
    <property type="protein sequence ID" value="SDC87985.1"/>
    <property type="molecule type" value="Genomic_DNA"/>
</dbReference>
<dbReference type="RefSeq" id="WP_090854277.1">
    <property type="nucleotide sequence ID" value="NZ_JACCAD010000001.1"/>
</dbReference>
<dbReference type="InterPro" id="IPR004843">
    <property type="entry name" value="Calcineurin-like_PHP"/>
</dbReference>
<evidence type="ECO:0000256" key="1">
    <source>
        <dbReference type="SAM" id="MobiDB-lite"/>
    </source>
</evidence>
<keyword evidence="2" id="KW-0732">Signal</keyword>
<dbReference type="InterPro" id="IPR018711">
    <property type="entry name" value="NAGPA"/>
</dbReference>
<reference evidence="6" key="1">
    <citation type="submission" date="2016-10" db="EMBL/GenBank/DDBJ databases">
        <authorList>
            <person name="Varghese N."/>
            <person name="Submissions S."/>
        </authorList>
    </citation>
    <scope>NUCLEOTIDE SEQUENCE [LARGE SCALE GENOMIC DNA]</scope>
    <source>
        <strain evidence="6">CGMCC 4.6858</strain>
    </source>
</reference>
<dbReference type="Proteomes" id="UP000199034">
    <property type="component" value="Unassembled WGS sequence"/>
</dbReference>
<feature type="chain" id="PRO_5038346356" evidence="2">
    <location>
        <begin position="31"/>
        <end position="1440"/>
    </location>
</feature>
<feature type="domain" description="Phosphodiester glycosidase" evidence="4">
    <location>
        <begin position="233"/>
        <end position="409"/>
    </location>
</feature>
<feature type="compositionally biased region" description="Low complexity" evidence="1">
    <location>
        <begin position="1310"/>
        <end position="1319"/>
    </location>
</feature>
<evidence type="ECO:0000259" key="3">
    <source>
        <dbReference type="Pfam" id="PF00149"/>
    </source>
</evidence>
<dbReference type="InterPro" id="IPR008160">
    <property type="entry name" value="Collagen"/>
</dbReference>
<dbReference type="InterPro" id="IPR013783">
    <property type="entry name" value="Ig-like_fold"/>
</dbReference>
<evidence type="ECO:0000259" key="4">
    <source>
        <dbReference type="Pfam" id="PF09992"/>
    </source>
</evidence>
<dbReference type="InterPro" id="IPR006311">
    <property type="entry name" value="TAT_signal"/>
</dbReference>
<feature type="compositionally biased region" description="Basic and acidic residues" evidence="1">
    <location>
        <begin position="1334"/>
        <end position="1345"/>
    </location>
</feature>
<dbReference type="NCBIfam" id="NF012200">
    <property type="entry name" value="choice_anch_D"/>
    <property type="match status" value="1"/>
</dbReference>
<evidence type="ECO:0000313" key="6">
    <source>
        <dbReference type="Proteomes" id="UP000199034"/>
    </source>
</evidence>
<name>A0A1G6Q8L3_9ACTN</name>
<feature type="domain" description="Calcineurin-like phosphoesterase" evidence="3">
    <location>
        <begin position="790"/>
        <end position="969"/>
    </location>
</feature>
<sequence length="1440" mass="150012">MPHASSRPSRRWWSSISVLAVSGVAAGTLAATPAAQAAAAPPVTTSVQAPALAAADSLTLTDETEPLGPGISLRRLTTVTPSGWFDQQVLTADLANPAVSSDLLAGEHVTDRGPISGKADAAGAVAGVNGDFFDIDASGAPRGASVKDGRLLKSSDVGSWNHVGVGRDGIGRAVDMALQASATFGGTTHPVVSLNAPNKNPEGTPPGSIIAFTSGWGEYNRGVAVPGVADVASVLVQDGVVVSVDPAAAGTGAIPDGAFVLVGREAGAAAIRALTSGDPASLDYGLSDTVAQQMKFVIGSNRELVRDGVARPDSELDNDLHPRTVIGFKDGGRTMLLVTNDGRQAPVNGMTMRQLAAFMVSQGAETAFNLDGGGSTTMVARPLGETRATVRNSPSDGAERLDPNGVGVFVSPGTGTAEELVVTPAPEDAQVFPGMHRTLTAKAVDDHLTPVPLARGDVRWSTSQGTIDSGLLAAPRDASGAITVRGTADGATGSTRVRVLGRLHALETSSSRLSITDPVAANAVRVTVTGRDAQGFTAPVELPDLELEYDERVIRVQPSGTGLRITPLTDGGTVLVASAGGQTVKLPITVGVQSVTPYAFDDEAAGTGRWTGNPVSSVTSISKVAEGVRLDFVQARNKGITAAGAANRWVEIPGQPLRVRIKVKSDVFVPAGLTYAGFWDAAAKSHGLYGTGLEPLGVGPGDPWQYVTFTIPTTGVTFPVRWNSFQGINTAVDQQRAGSFVFGGVEADVPSEIELPAQDPLRSDPLFSADGEADEDADWTFATLSDVQFTSDSQELTKVAAAALARIRREQPDLVVLNGDIIDRALPADVTLARQTLEAAGCDLIAVGAEPAPESTPDHASGKIPCYYVPGNHESYGLNNVQSTLENWEAEFGTPYRTFDHKGTRFILLNSALGNLRASDWEQLPMLRDALADAATDEAVDNVMVFAHHPVDDPAATKSSQLTDRTEVRLVKKLLSDFRATSDKGVAMVGSHAQIANVQRVEGVPYVVLPSSGKSPYGVPDRGGITGWLEWGVDRDASAAQQWLTADVKAFSQETVVDAPETVEVSRTATVGGHLVQPSGVVPGSRVVPLSYPVSVDWSGDENLAVGTGEAAVRAAREARKVAILDPQTRQLTGLRAGSVTLRVSSESMRELTDESSLAPVVGERVVQVVPFSGPGPRVDAPTPVFPTQPVGTTGVGQTVVVTNTGDQPLRITDVALRRTGTSPAGEFVLAGEECRDAEIAPGASCAVLVRFSPSVAEVTSTGELVLETNTAEGRVEVPLSGLSIVAPRGEQGEPGETGPPGPTGPTGPTGPDGESGTPGASGPQGPQGPGGVKGDKGDRGDRGPRGLRGPRGKTARVSCVVRPRDGRRQVRCQVRYRQVAGRWSVLKRGDQVVARGPLGKLRTLRSVRAGRYQLRVRTDARTVEVLHLVVRKNGRVVFR</sequence>
<dbReference type="InterPro" id="IPR029052">
    <property type="entry name" value="Metallo-depent_PP-like"/>
</dbReference>
<evidence type="ECO:0000313" key="5">
    <source>
        <dbReference type="EMBL" id="SDC87985.1"/>
    </source>
</evidence>
<dbReference type="Gene3D" id="2.60.40.10">
    <property type="entry name" value="Immunoglobulins"/>
    <property type="match status" value="1"/>
</dbReference>
<dbReference type="Pfam" id="PF00149">
    <property type="entry name" value="Metallophos"/>
    <property type="match status" value="1"/>
</dbReference>